<keyword evidence="4 7" id="KW-1133">Transmembrane helix</keyword>
<dbReference type="PANTHER" id="PTHR30572:SF4">
    <property type="entry name" value="ABC TRANSPORTER PERMEASE YTRF"/>
    <property type="match status" value="1"/>
</dbReference>
<dbReference type="Proteomes" id="UP001319921">
    <property type="component" value="Chromosome"/>
</dbReference>
<gene>
    <name evidence="10" type="ORF">SACC_09550</name>
</gene>
<comment type="similarity">
    <text evidence="6">Belongs to the ABC-4 integral membrane protein family.</text>
</comment>
<evidence type="ECO:0000256" key="2">
    <source>
        <dbReference type="ARBA" id="ARBA00022475"/>
    </source>
</evidence>
<feature type="domain" description="ABC3 transporter permease C-terminal" evidence="8">
    <location>
        <begin position="269"/>
        <end position="391"/>
    </location>
</feature>
<evidence type="ECO:0000256" key="3">
    <source>
        <dbReference type="ARBA" id="ARBA00022692"/>
    </source>
</evidence>
<name>A0AAQ4CQ57_9CREN</name>
<feature type="transmembrane region" description="Helical" evidence="7">
    <location>
        <begin position="21"/>
        <end position="45"/>
    </location>
</feature>
<evidence type="ECO:0000256" key="6">
    <source>
        <dbReference type="ARBA" id="ARBA00038076"/>
    </source>
</evidence>
<evidence type="ECO:0000259" key="9">
    <source>
        <dbReference type="Pfam" id="PF12704"/>
    </source>
</evidence>
<proteinExistence type="inferred from homology"/>
<dbReference type="GO" id="GO:0005886">
    <property type="term" value="C:plasma membrane"/>
    <property type="evidence" value="ECO:0007669"/>
    <property type="project" value="UniProtKB-SubCell"/>
</dbReference>
<dbReference type="PANTHER" id="PTHR30572">
    <property type="entry name" value="MEMBRANE COMPONENT OF TRANSPORTER-RELATED"/>
    <property type="match status" value="1"/>
</dbReference>
<evidence type="ECO:0000259" key="8">
    <source>
        <dbReference type="Pfam" id="PF02687"/>
    </source>
</evidence>
<sequence length="398" mass="43358">MKLVDFIAYALSSLRERKVRAILTILGIVVGPATIISINSMVLGYSHTIVSEISNFLSPYDIVITPTGRGLSLTQYVILQLESILGVKMVIPFYSFPAFIRTSTGLEGATVFSVNINQLKIAAPAISLNKGYFPTADVQYEAVVGFQLGNPQGGYSPIRENQVIQVIVFDGDNNFTKNFLVTGILNEYGSFLGVDIDKSIIVPLAFGQTISSSYSGAIIIVNSLNQINYVVNEIKEKFGDSLDIIVAEEFIQLINNTLQSLNALLVSAGATSFIVSFMGVTTTMFTTVVERTKEIGILRALGFTRYDIITMFLTEASLMGFIGSIIGIGLGSLVSFILTEEHFGLGFSFLRELSVSPVYSPFFMVEVLIFSTLLSILAALAPAYRASKLDPNKALRYE</sequence>
<dbReference type="RefSeq" id="WP_229571893.1">
    <property type="nucleotide sequence ID" value="NZ_AP025226.1"/>
</dbReference>
<keyword evidence="11" id="KW-1185">Reference proteome</keyword>
<dbReference type="InterPro" id="IPR050250">
    <property type="entry name" value="Macrolide_Exporter_MacB"/>
</dbReference>
<evidence type="ECO:0000313" key="11">
    <source>
        <dbReference type="Proteomes" id="UP001319921"/>
    </source>
</evidence>
<evidence type="ECO:0000313" key="10">
    <source>
        <dbReference type="EMBL" id="BDB97938.1"/>
    </source>
</evidence>
<dbReference type="InterPro" id="IPR003838">
    <property type="entry name" value="ABC3_permease_C"/>
</dbReference>
<dbReference type="AlphaFoldDB" id="A0AAQ4CQ57"/>
<keyword evidence="5 7" id="KW-0472">Membrane</keyword>
<dbReference type="InterPro" id="IPR025857">
    <property type="entry name" value="MacB_PCD"/>
</dbReference>
<keyword evidence="2" id="KW-1003">Cell membrane</keyword>
<evidence type="ECO:0000256" key="7">
    <source>
        <dbReference type="SAM" id="Phobius"/>
    </source>
</evidence>
<dbReference type="GeneID" id="68865700"/>
<dbReference type="Pfam" id="PF12704">
    <property type="entry name" value="MacB_PCD"/>
    <property type="match status" value="1"/>
</dbReference>
<dbReference type="GO" id="GO:0022857">
    <property type="term" value="F:transmembrane transporter activity"/>
    <property type="evidence" value="ECO:0007669"/>
    <property type="project" value="TreeGrafter"/>
</dbReference>
<reference evidence="10 11" key="1">
    <citation type="journal article" date="2022" name="Microbiol. Resour. Announc.">
        <title>Complete Genome Sequence of the Hyperthermophilic and Acidophilic Archaeon Saccharolobus caldissimus Strain HS-3T.</title>
        <authorList>
            <person name="Sakai H.D."/>
            <person name="Kurosawa N."/>
        </authorList>
    </citation>
    <scope>NUCLEOTIDE SEQUENCE [LARGE SCALE GENOMIC DNA]</scope>
    <source>
        <strain evidence="10 11">JCM32116</strain>
    </source>
</reference>
<feature type="domain" description="MacB-like periplasmic core" evidence="9">
    <location>
        <begin position="22"/>
        <end position="235"/>
    </location>
</feature>
<feature type="transmembrane region" description="Helical" evidence="7">
    <location>
        <begin position="358"/>
        <end position="384"/>
    </location>
</feature>
<feature type="transmembrane region" description="Helical" evidence="7">
    <location>
        <begin position="264"/>
        <end position="289"/>
    </location>
</feature>
<dbReference type="EMBL" id="AP025226">
    <property type="protein sequence ID" value="BDB97938.1"/>
    <property type="molecule type" value="Genomic_DNA"/>
</dbReference>
<feature type="transmembrane region" description="Helical" evidence="7">
    <location>
        <begin position="310"/>
        <end position="338"/>
    </location>
</feature>
<accession>A0AAQ4CQ57</accession>
<evidence type="ECO:0000256" key="1">
    <source>
        <dbReference type="ARBA" id="ARBA00004651"/>
    </source>
</evidence>
<keyword evidence="3 7" id="KW-0812">Transmembrane</keyword>
<organism evidence="10 11">
    <name type="scientific">Saccharolobus caldissimus</name>
    <dbReference type="NCBI Taxonomy" id="1702097"/>
    <lineage>
        <taxon>Archaea</taxon>
        <taxon>Thermoproteota</taxon>
        <taxon>Thermoprotei</taxon>
        <taxon>Sulfolobales</taxon>
        <taxon>Sulfolobaceae</taxon>
        <taxon>Saccharolobus</taxon>
    </lineage>
</organism>
<dbReference type="KEGG" id="scas:SACC_09550"/>
<protein>
    <submittedName>
        <fullName evidence="10">ABC transporter permease</fullName>
    </submittedName>
</protein>
<evidence type="ECO:0000256" key="4">
    <source>
        <dbReference type="ARBA" id="ARBA00022989"/>
    </source>
</evidence>
<evidence type="ECO:0000256" key="5">
    <source>
        <dbReference type="ARBA" id="ARBA00023136"/>
    </source>
</evidence>
<comment type="subcellular location">
    <subcellularLocation>
        <location evidence="1">Cell membrane</location>
        <topology evidence="1">Multi-pass membrane protein</topology>
    </subcellularLocation>
</comment>
<dbReference type="Pfam" id="PF02687">
    <property type="entry name" value="FtsX"/>
    <property type="match status" value="1"/>
</dbReference>